<protein>
    <submittedName>
        <fullName evidence="4">Anti-sigma-V factor RsiV</fullName>
    </submittedName>
</protein>
<name>A0A920CZI8_9BACL</name>
<keyword evidence="5" id="KW-1185">Reference proteome</keyword>
<keyword evidence="1" id="KW-1133">Transmembrane helix</keyword>
<comment type="caution">
    <text evidence="4">The sequence shown here is derived from an EMBL/GenBank/DDBJ whole genome shotgun (WGS) entry which is preliminary data.</text>
</comment>
<reference evidence="4" key="1">
    <citation type="submission" date="2021-03" db="EMBL/GenBank/DDBJ databases">
        <title>Antimicrobial resistance genes in bacteria isolated from Japanese honey, and their potential for conferring macrolide and lincosamide resistance in the American foulbrood pathogen Paenibacillus larvae.</title>
        <authorList>
            <person name="Okamoto M."/>
            <person name="Kumagai M."/>
            <person name="Kanamori H."/>
            <person name="Takamatsu D."/>
        </authorList>
    </citation>
    <scope>NUCLEOTIDE SEQUENCE</scope>
    <source>
        <strain evidence="4">J40TS1</strain>
    </source>
</reference>
<feature type="domain" description="DUF4179" evidence="3">
    <location>
        <begin position="36"/>
        <end position="96"/>
    </location>
</feature>
<dbReference type="RefSeq" id="WP_213519055.1">
    <property type="nucleotide sequence ID" value="NZ_BOSE01000009.1"/>
</dbReference>
<dbReference type="EMBL" id="BOSE01000009">
    <property type="protein sequence ID" value="GIP18515.1"/>
    <property type="molecule type" value="Genomic_DNA"/>
</dbReference>
<feature type="domain" description="DUF3298" evidence="2">
    <location>
        <begin position="192"/>
        <end position="275"/>
    </location>
</feature>
<organism evidence="4 5">
    <name type="scientific">Paenibacillus montaniterrae</name>
    <dbReference type="NCBI Taxonomy" id="429341"/>
    <lineage>
        <taxon>Bacteria</taxon>
        <taxon>Bacillati</taxon>
        <taxon>Bacillota</taxon>
        <taxon>Bacilli</taxon>
        <taxon>Bacillales</taxon>
        <taxon>Paenibacillaceae</taxon>
        <taxon>Paenibacillus</taxon>
    </lineage>
</organism>
<evidence type="ECO:0000256" key="1">
    <source>
        <dbReference type="SAM" id="Phobius"/>
    </source>
</evidence>
<dbReference type="InterPro" id="IPR021729">
    <property type="entry name" value="DUF3298"/>
</dbReference>
<evidence type="ECO:0000259" key="2">
    <source>
        <dbReference type="Pfam" id="PF11738"/>
    </source>
</evidence>
<keyword evidence="1" id="KW-0812">Transmembrane</keyword>
<dbReference type="InterPro" id="IPR037126">
    <property type="entry name" value="PdaC/RsiV-like_sf"/>
</dbReference>
<dbReference type="Pfam" id="PF13786">
    <property type="entry name" value="DUF4179"/>
    <property type="match status" value="1"/>
</dbReference>
<sequence>MDKKLEELKKEYHHIPVPDELDFVVRQALKQNKGRSVVRRSAIGAAAAVLLFVGSVNASPALARAMEQIPVLGQVVNVVTFTSYKLEEGGYSANIEVPSLENMNNKELQASLNSKYIEESKALYEQFVAETRLQDVEGGHFSLESGYEIKTNNEQILSLARYVVETAGSAAESYQFDTIDKQNEWLITLPSLFKNDDYIAIISDNIKQQMISQMEQDDSLVYWVEQKGEEVMSDAFQQIAADQSFYINVQQQLVIVFNEYEVAPGYMGIVEFTIPSQVLADVLVSDVYIK</sequence>
<evidence type="ECO:0000259" key="3">
    <source>
        <dbReference type="Pfam" id="PF13786"/>
    </source>
</evidence>
<dbReference type="Gene3D" id="3.30.565.40">
    <property type="entry name" value="Fervidobacterium nodosum Rt17-B1 like"/>
    <property type="match status" value="1"/>
</dbReference>
<gene>
    <name evidence="4" type="ORF">J40TS1_41570</name>
</gene>
<keyword evidence="1" id="KW-0472">Membrane</keyword>
<dbReference type="Pfam" id="PF11738">
    <property type="entry name" value="DUF3298"/>
    <property type="match status" value="1"/>
</dbReference>
<evidence type="ECO:0000313" key="5">
    <source>
        <dbReference type="Proteomes" id="UP000683139"/>
    </source>
</evidence>
<feature type="transmembrane region" description="Helical" evidence="1">
    <location>
        <begin position="42"/>
        <end position="63"/>
    </location>
</feature>
<evidence type="ECO:0000313" key="4">
    <source>
        <dbReference type="EMBL" id="GIP18515.1"/>
    </source>
</evidence>
<dbReference type="Gene3D" id="3.90.640.20">
    <property type="entry name" value="Heat-shock cognate protein, ATPase"/>
    <property type="match status" value="1"/>
</dbReference>
<proteinExistence type="predicted"/>
<dbReference type="InterPro" id="IPR025436">
    <property type="entry name" value="DUF4179"/>
</dbReference>
<dbReference type="Proteomes" id="UP000683139">
    <property type="component" value="Unassembled WGS sequence"/>
</dbReference>
<dbReference type="AlphaFoldDB" id="A0A920CZI8"/>
<accession>A0A920CZI8</accession>